<accession>A0AB73HZX2</accession>
<sequence length="175" mass="19047">MPPFLARHIPTREQLARNRFLRWLEPFLHHTHLWVWSRHGVALGVAIGVFFGLLIPIAQIPFSVGAAVVLRANVPAAAASTLVTNPITFAPVYYAAYRVGARLTGADVEAAPDLPVPLAGNADERSLWQRIGDVGTPLITGLAVFACSAGLGIYLLINLVWALVEQWRARKSRAP</sequence>
<dbReference type="InterPro" id="IPR018639">
    <property type="entry name" value="DUF2062"/>
</dbReference>
<keyword evidence="1" id="KW-1133">Transmembrane helix</keyword>
<dbReference type="PANTHER" id="PTHR40547">
    <property type="entry name" value="SLL0298 PROTEIN"/>
    <property type="match status" value="1"/>
</dbReference>
<evidence type="ECO:0000313" key="4">
    <source>
        <dbReference type="Proteomes" id="UP001158058"/>
    </source>
</evidence>
<dbReference type="RefSeq" id="WP_280002021.1">
    <property type="nucleotide sequence ID" value="NZ_JAODZF010000008.1"/>
</dbReference>
<feature type="transmembrane region" description="Helical" evidence="1">
    <location>
        <begin position="138"/>
        <end position="164"/>
    </location>
</feature>
<keyword evidence="1" id="KW-0472">Membrane</keyword>
<feature type="transmembrane region" description="Helical" evidence="1">
    <location>
        <begin position="41"/>
        <end position="62"/>
    </location>
</feature>
<comment type="caution">
    <text evidence="3">The sequence shown here is derived from an EMBL/GenBank/DDBJ whole genome shotgun (WGS) entry which is preliminary data.</text>
</comment>
<dbReference type="Pfam" id="PF09835">
    <property type="entry name" value="DUF2062"/>
    <property type="match status" value="1"/>
</dbReference>
<dbReference type="AlphaFoldDB" id="A0AB73HZX2"/>
<name>A0AB73HZX2_AQUAC</name>
<feature type="domain" description="DUF2062" evidence="2">
    <location>
        <begin position="21"/>
        <end position="168"/>
    </location>
</feature>
<protein>
    <submittedName>
        <fullName evidence="3">DUF2062 domain-containing protein</fullName>
    </submittedName>
</protein>
<evidence type="ECO:0000256" key="1">
    <source>
        <dbReference type="SAM" id="Phobius"/>
    </source>
</evidence>
<proteinExistence type="predicted"/>
<dbReference type="Proteomes" id="UP001158058">
    <property type="component" value="Unassembled WGS sequence"/>
</dbReference>
<evidence type="ECO:0000259" key="2">
    <source>
        <dbReference type="Pfam" id="PF09835"/>
    </source>
</evidence>
<gene>
    <name evidence="3" type="ORF">N7380_13400</name>
</gene>
<evidence type="ECO:0000313" key="3">
    <source>
        <dbReference type="EMBL" id="MDH0143314.1"/>
    </source>
</evidence>
<dbReference type="PANTHER" id="PTHR40547:SF1">
    <property type="entry name" value="SLL0298 PROTEIN"/>
    <property type="match status" value="1"/>
</dbReference>
<organism evidence="3 4">
    <name type="scientific">Aquipseudomonas alcaligenes</name>
    <name type="common">Pseudomonas alcaligenes</name>
    <dbReference type="NCBI Taxonomy" id="43263"/>
    <lineage>
        <taxon>Bacteria</taxon>
        <taxon>Pseudomonadati</taxon>
        <taxon>Pseudomonadota</taxon>
        <taxon>Gammaproteobacteria</taxon>
        <taxon>Pseudomonadales</taxon>
        <taxon>Pseudomonadaceae</taxon>
        <taxon>Aquipseudomonas</taxon>
    </lineage>
</organism>
<reference evidence="3" key="1">
    <citation type="submission" date="2022-09" db="EMBL/GenBank/DDBJ databases">
        <title>Intensive care unit water sources are persistently colonized with multi-drug resistant bacteria and are the site of extensive horizontal gene transfer of antibiotic resistance genes.</title>
        <authorList>
            <person name="Diorio-Toth L."/>
        </authorList>
    </citation>
    <scope>NUCLEOTIDE SEQUENCE</scope>
    <source>
        <strain evidence="3">GD04146</strain>
    </source>
</reference>
<dbReference type="EMBL" id="JAODZF010000008">
    <property type="protein sequence ID" value="MDH0143314.1"/>
    <property type="molecule type" value="Genomic_DNA"/>
</dbReference>
<keyword evidence="1" id="KW-0812">Transmembrane</keyword>